<dbReference type="PANTHER" id="PTHR12001:SF69">
    <property type="entry name" value="ALL TRANS-POLYPRENYL-DIPHOSPHATE SYNTHASE PDSS1"/>
    <property type="match status" value="1"/>
</dbReference>
<dbReference type="InterPro" id="IPR033749">
    <property type="entry name" value="Polyprenyl_synt_CS"/>
</dbReference>
<dbReference type="Gene3D" id="1.10.600.10">
    <property type="entry name" value="Farnesyl Diphosphate Synthase"/>
    <property type="match status" value="1"/>
</dbReference>
<name>A0A1H4I620_9PSEU</name>
<dbReference type="EMBL" id="FNSO01000001">
    <property type="protein sequence ID" value="SEB29544.1"/>
    <property type="molecule type" value="Genomic_DNA"/>
</dbReference>
<dbReference type="SUPFAM" id="SSF48576">
    <property type="entry name" value="Terpenoid synthases"/>
    <property type="match status" value="1"/>
</dbReference>
<evidence type="ECO:0000256" key="2">
    <source>
        <dbReference type="ARBA" id="ARBA00006706"/>
    </source>
</evidence>
<evidence type="ECO:0000256" key="1">
    <source>
        <dbReference type="ARBA" id="ARBA00001946"/>
    </source>
</evidence>
<dbReference type="PANTHER" id="PTHR12001">
    <property type="entry name" value="GERANYLGERANYL PYROPHOSPHATE SYNTHASE"/>
    <property type="match status" value="1"/>
</dbReference>
<keyword evidence="4" id="KW-0479">Metal-binding</keyword>
<organism evidence="7 8">
    <name type="scientific">Amycolatopsis tolypomycina</name>
    <dbReference type="NCBI Taxonomy" id="208445"/>
    <lineage>
        <taxon>Bacteria</taxon>
        <taxon>Bacillati</taxon>
        <taxon>Actinomycetota</taxon>
        <taxon>Actinomycetes</taxon>
        <taxon>Pseudonocardiales</taxon>
        <taxon>Pseudonocardiaceae</taxon>
        <taxon>Amycolatopsis</taxon>
    </lineage>
</organism>
<dbReference type="CDD" id="cd00685">
    <property type="entry name" value="Trans_IPPS_HT"/>
    <property type="match status" value="1"/>
</dbReference>
<keyword evidence="3 6" id="KW-0808">Transferase</keyword>
<sequence length="352" mass="37165">MSVPSPAPGAGSLPAAPGGALDDLRASVGLQIADETLLRSIAGGLAEVEKLLREVVRSDVQAVNDAALHLVEAGGKRFRPLFTLLAAQFGPKQDDHVIIAAAAVELVHLATLYHDDVMDEADMRRGAESVNARWDNTIAILTGDFLFAHASRLVADLGTDAARIIAETFGELVTGQMRETVGPGPGDDAVAHYLTVIAQKTGSLIATSGRFGGMMSGAAEEHIEALRRFGDIIGTAFQISDDIIDIASPSDELGKAQGTDLREGVRTLPMLYALADPETDPRLIELLSGPIADDALVQEALDLLRVSSGLDRARVTLSDYAQRARAELTALPASPARDACESVADYLVARTR</sequence>
<dbReference type="AlphaFoldDB" id="A0A1H4I620"/>
<evidence type="ECO:0000313" key="8">
    <source>
        <dbReference type="Proteomes" id="UP000199622"/>
    </source>
</evidence>
<evidence type="ECO:0000256" key="6">
    <source>
        <dbReference type="RuleBase" id="RU004466"/>
    </source>
</evidence>
<dbReference type="Pfam" id="PF00348">
    <property type="entry name" value="polyprenyl_synt"/>
    <property type="match status" value="1"/>
</dbReference>
<dbReference type="GO" id="GO:0004659">
    <property type="term" value="F:prenyltransferase activity"/>
    <property type="evidence" value="ECO:0007669"/>
    <property type="project" value="InterPro"/>
</dbReference>
<gene>
    <name evidence="7" type="ORF">SAMN04489727_0179</name>
</gene>
<evidence type="ECO:0000256" key="4">
    <source>
        <dbReference type="ARBA" id="ARBA00022723"/>
    </source>
</evidence>
<evidence type="ECO:0000256" key="3">
    <source>
        <dbReference type="ARBA" id="ARBA00022679"/>
    </source>
</evidence>
<comment type="similarity">
    <text evidence="2 6">Belongs to the FPP/GGPP synthase family.</text>
</comment>
<keyword evidence="8" id="KW-1185">Reference proteome</keyword>
<protein>
    <submittedName>
        <fullName evidence="7">Heptaprenyl diphosphate synthase</fullName>
    </submittedName>
</protein>
<dbReference type="GO" id="GO:0008299">
    <property type="term" value="P:isoprenoid biosynthetic process"/>
    <property type="evidence" value="ECO:0007669"/>
    <property type="project" value="InterPro"/>
</dbReference>
<dbReference type="SFLD" id="SFLDG01017">
    <property type="entry name" value="Polyprenyl_Transferase_Like"/>
    <property type="match status" value="1"/>
</dbReference>
<proteinExistence type="inferred from homology"/>
<dbReference type="PROSITE" id="PS00444">
    <property type="entry name" value="POLYPRENYL_SYNTHASE_2"/>
    <property type="match status" value="1"/>
</dbReference>
<reference evidence="8" key="1">
    <citation type="submission" date="2016-10" db="EMBL/GenBank/DDBJ databases">
        <authorList>
            <person name="Varghese N."/>
            <person name="Submissions S."/>
        </authorList>
    </citation>
    <scope>NUCLEOTIDE SEQUENCE [LARGE SCALE GENOMIC DNA]</scope>
    <source>
        <strain evidence="8">DSM 44544</strain>
    </source>
</reference>
<dbReference type="Proteomes" id="UP000199622">
    <property type="component" value="Unassembled WGS sequence"/>
</dbReference>
<keyword evidence="5" id="KW-0460">Magnesium</keyword>
<dbReference type="InterPro" id="IPR000092">
    <property type="entry name" value="Polyprenyl_synt"/>
</dbReference>
<comment type="cofactor">
    <cofactor evidence="1">
        <name>Mg(2+)</name>
        <dbReference type="ChEBI" id="CHEBI:18420"/>
    </cofactor>
</comment>
<evidence type="ECO:0000313" key="7">
    <source>
        <dbReference type="EMBL" id="SEB29544.1"/>
    </source>
</evidence>
<dbReference type="STRING" id="208445.SAMN04489727_0179"/>
<dbReference type="InterPro" id="IPR008949">
    <property type="entry name" value="Isoprenoid_synthase_dom_sf"/>
</dbReference>
<dbReference type="SFLD" id="SFLDS00005">
    <property type="entry name" value="Isoprenoid_Synthase_Type_I"/>
    <property type="match status" value="1"/>
</dbReference>
<dbReference type="GO" id="GO:0046872">
    <property type="term" value="F:metal ion binding"/>
    <property type="evidence" value="ECO:0007669"/>
    <property type="project" value="UniProtKB-KW"/>
</dbReference>
<evidence type="ECO:0000256" key="5">
    <source>
        <dbReference type="ARBA" id="ARBA00022842"/>
    </source>
</evidence>
<accession>A0A1H4I620</accession>